<name>A0ABS6SHS8_9SPHN</name>
<evidence type="ECO:0000256" key="3">
    <source>
        <dbReference type="SAM" id="SignalP"/>
    </source>
</evidence>
<dbReference type="Pfam" id="PF07715">
    <property type="entry name" value="Plug"/>
    <property type="match status" value="1"/>
</dbReference>
<comment type="caution">
    <text evidence="6">The sequence shown here is derived from an EMBL/GenBank/DDBJ whole genome shotgun (WGS) entry which is preliminary data.</text>
</comment>
<dbReference type="Pfam" id="PF00593">
    <property type="entry name" value="TonB_dep_Rec_b-barrel"/>
    <property type="match status" value="1"/>
</dbReference>
<evidence type="ECO:0000313" key="7">
    <source>
        <dbReference type="Proteomes" id="UP000722336"/>
    </source>
</evidence>
<reference evidence="6 7" key="1">
    <citation type="submission" date="2021-04" db="EMBL/GenBank/DDBJ databases">
        <authorList>
            <person name="Pira H."/>
            <person name="Risdian C."/>
            <person name="Wink J."/>
        </authorList>
    </citation>
    <scope>NUCLEOTIDE SEQUENCE [LARGE SCALE GENOMIC DNA]</scope>
    <source>
        <strain evidence="6 7">WHA3</strain>
    </source>
</reference>
<proteinExistence type="inferred from homology"/>
<keyword evidence="7" id="KW-1185">Reference proteome</keyword>
<keyword evidence="1" id="KW-0472">Membrane</keyword>
<protein>
    <submittedName>
        <fullName evidence="6">TonB-dependent receptor</fullName>
    </submittedName>
</protein>
<comment type="subcellular location">
    <subcellularLocation>
        <location evidence="1">Cell outer membrane</location>
    </subcellularLocation>
</comment>
<dbReference type="InterPro" id="IPR012910">
    <property type="entry name" value="Plug_dom"/>
</dbReference>
<keyword evidence="1" id="KW-0798">TonB box</keyword>
<organism evidence="6 7">
    <name type="scientific">Pacificimonas pallii</name>
    <dbReference type="NCBI Taxonomy" id="2827236"/>
    <lineage>
        <taxon>Bacteria</taxon>
        <taxon>Pseudomonadati</taxon>
        <taxon>Pseudomonadota</taxon>
        <taxon>Alphaproteobacteria</taxon>
        <taxon>Sphingomonadales</taxon>
        <taxon>Sphingosinicellaceae</taxon>
        <taxon>Pacificimonas</taxon>
    </lineage>
</organism>
<feature type="domain" description="TonB-dependent receptor plug" evidence="5">
    <location>
        <begin position="85"/>
        <end position="185"/>
    </location>
</feature>
<dbReference type="PANTHER" id="PTHR40980">
    <property type="entry name" value="PLUG DOMAIN-CONTAINING PROTEIN"/>
    <property type="match status" value="1"/>
</dbReference>
<dbReference type="InterPro" id="IPR000531">
    <property type="entry name" value="Beta-barrel_TonB"/>
</dbReference>
<comment type="similarity">
    <text evidence="1">Belongs to the TonB-dependent receptor family.</text>
</comment>
<keyword evidence="6" id="KW-0675">Receptor</keyword>
<evidence type="ECO:0000259" key="5">
    <source>
        <dbReference type="Pfam" id="PF07715"/>
    </source>
</evidence>
<feature type="chain" id="PRO_5045521877" evidence="3">
    <location>
        <begin position="33"/>
        <end position="913"/>
    </location>
</feature>
<evidence type="ECO:0000256" key="1">
    <source>
        <dbReference type="RuleBase" id="RU003357"/>
    </source>
</evidence>
<gene>
    <name evidence="6" type="ORF">KCG44_13545</name>
</gene>
<sequence length="913" mass="100086">MPLTSSKTRLLLLSSALALPFFSPLFGGAAFAQSAQDPETTQTVEQNPNEEVQQETRPVDISGPGSVDEDEVIVVQGRFIPEPVRASSEVLNVLDAEAIARSGEGDIASALQRVTGLSLVGGRFVYVRGLGDRYSLALLNGSPLPSPEPQRRVVPLDIFPTSVIASSVVQKSYSVAYPGEFGGGVINLTTLAVPEETFLTVGAGIGANTETTGELGYTYFGSDTDFLGFDDGSRDIPDALRAAFAAEGGINRGPNFSLEQLEGITAALNNASTTIVQRNDDIPINGSLELTAGTAIDIGDDRLGVIANIGWDNSWQTRGGTQQFTTGLDGDNTLVPTSDFEFLATQNRIVVNGLLGFGYEFGEHKIRWTNLYIRDSLKEARLDNGFASVVGDNRLLRQRTTWFERQLIDTQLVAEFDFGDFGADIRASYAKTERESPYERSFSYEFNPEIGDFVNDLRSNGQNATIAFSELQEDLYAGAVDLSYNVPAAFDMTLSAGYSYSDTSRNSFRRSFVYRSDRALPSTIAQARPDYLTSDFVVREFDVLLREQAAGGEVIEYDAGLEIHGVYAQVEAEPIDFVRGTLGVRYETATQTIDTFDIFGGVGTGGDASLVNTRLENDYFLPAGTLTWNFADDMQFRLAASKTIARPQFRELAPQQFLDIESNRTFIGNQFLRDSSLINAEARFEWYPGRNETISLAGFYKNIDNPIEAVAFVQGEAFFTTFANAPEAQLYGAELEVQKRFTVADTGFFETRDLVLVANYTYTKSEIKVGNEQVLNNEGRQVAASTLFTDGEPLTGQSDHLINLQIGFEDSERLSQQTLLLNYASERVTSRFVSATSGGGIAAIPFKEDPGFQLDFVVRQGIELGGIEAELKLEARNILGEDYEEFQEFNGSRLDRNVFERGRSFAASIGVTF</sequence>
<feature type="domain" description="TonB-dependent receptor-like beta-barrel" evidence="4">
    <location>
        <begin position="385"/>
        <end position="823"/>
    </location>
</feature>
<evidence type="ECO:0000259" key="4">
    <source>
        <dbReference type="Pfam" id="PF00593"/>
    </source>
</evidence>
<dbReference type="EMBL" id="JAGSPA010000005">
    <property type="protein sequence ID" value="MBV7257805.1"/>
    <property type="molecule type" value="Genomic_DNA"/>
</dbReference>
<accession>A0ABS6SHS8</accession>
<feature type="signal peptide" evidence="3">
    <location>
        <begin position="1"/>
        <end position="32"/>
    </location>
</feature>
<evidence type="ECO:0000256" key="2">
    <source>
        <dbReference type="SAM" id="MobiDB-lite"/>
    </source>
</evidence>
<dbReference type="RefSeq" id="WP_218446653.1">
    <property type="nucleotide sequence ID" value="NZ_JAGSPA010000005.1"/>
</dbReference>
<dbReference type="PANTHER" id="PTHR40980:SF5">
    <property type="entry name" value="TONB-DEPENDENT RECEPTOR"/>
    <property type="match status" value="1"/>
</dbReference>
<evidence type="ECO:0000313" key="6">
    <source>
        <dbReference type="EMBL" id="MBV7257805.1"/>
    </source>
</evidence>
<feature type="region of interest" description="Disordered" evidence="2">
    <location>
        <begin position="44"/>
        <end position="66"/>
    </location>
</feature>
<keyword evidence="3" id="KW-0732">Signal</keyword>
<dbReference type="Proteomes" id="UP000722336">
    <property type="component" value="Unassembled WGS sequence"/>
</dbReference>